<dbReference type="PROSITE" id="PS00122">
    <property type="entry name" value="CARBOXYLESTERASE_B_1"/>
    <property type="match status" value="1"/>
</dbReference>
<evidence type="ECO:0000256" key="1">
    <source>
        <dbReference type="ARBA" id="ARBA00005964"/>
    </source>
</evidence>
<dbReference type="Pfam" id="PF00135">
    <property type="entry name" value="COesterase"/>
    <property type="match status" value="1"/>
</dbReference>
<evidence type="ECO:0000256" key="3">
    <source>
        <dbReference type="RuleBase" id="RU361235"/>
    </source>
</evidence>
<evidence type="ECO:0000259" key="4">
    <source>
        <dbReference type="Pfam" id="PF00135"/>
    </source>
</evidence>
<protein>
    <recommendedName>
        <fullName evidence="3">Carboxylic ester hydrolase</fullName>
        <ecNumber evidence="3">3.1.1.-</ecNumber>
    </recommendedName>
</protein>
<proteinExistence type="inferred from homology"/>
<dbReference type="EC" id="3.1.1.-" evidence="3"/>
<dbReference type="PANTHER" id="PTHR43142">
    <property type="entry name" value="CARBOXYLIC ESTER HYDROLASE"/>
    <property type="match status" value="1"/>
</dbReference>
<dbReference type="SUPFAM" id="SSF53474">
    <property type="entry name" value="alpha/beta-Hydrolases"/>
    <property type="match status" value="1"/>
</dbReference>
<dbReference type="OrthoDB" id="6846267at2759"/>
<gene>
    <name evidence="5" type="ORF">K458DRAFT_336548</name>
</gene>
<comment type="similarity">
    <text evidence="1 3">Belongs to the type-B carboxylesterase/lipase family.</text>
</comment>
<name>A0A6G1J6F5_9PLEO</name>
<organism evidence="5 6">
    <name type="scientific">Lentithecium fluviatile CBS 122367</name>
    <dbReference type="NCBI Taxonomy" id="1168545"/>
    <lineage>
        <taxon>Eukaryota</taxon>
        <taxon>Fungi</taxon>
        <taxon>Dikarya</taxon>
        <taxon>Ascomycota</taxon>
        <taxon>Pezizomycotina</taxon>
        <taxon>Dothideomycetes</taxon>
        <taxon>Pleosporomycetidae</taxon>
        <taxon>Pleosporales</taxon>
        <taxon>Massarineae</taxon>
        <taxon>Lentitheciaceae</taxon>
        <taxon>Lentithecium</taxon>
    </lineage>
</organism>
<reference evidence="5" key="1">
    <citation type="journal article" date="2020" name="Stud. Mycol.">
        <title>101 Dothideomycetes genomes: a test case for predicting lifestyles and emergence of pathogens.</title>
        <authorList>
            <person name="Haridas S."/>
            <person name="Albert R."/>
            <person name="Binder M."/>
            <person name="Bloem J."/>
            <person name="Labutti K."/>
            <person name="Salamov A."/>
            <person name="Andreopoulos B."/>
            <person name="Baker S."/>
            <person name="Barry K."/>
            <person name="Bills G."/>
            <person name="Bluhm B."/>
            <person name="Cannon C."/>
            <person name="Castanera R."/>
            <person name="Culley D."/>
            <person name="Daum C."/>
            <person name="Ezra D."/>
            <person name="Gonzalez J."/>
            <person name="Henrissat B."/>
            <person name="Kuo A."/>
            <person name="Liang C."/>
            <person name="Lipzen A."/>
            <person name="Lutzoni F."/>
            <person name="Magnuson J."/>
            <person name="Mondo S."/>
            <person name="Nolan M."/>
            <person name="Ohm R."/>
            <person name="Pangilinan J."/>
            <person name="Park H.-J."/>
            <person name="Ramirez L."/>
            <person name="Alfaro M."/>
            <person name="Sun H."/>
            <person name="Tritt A."/>
            <person name="Yoshinaga Y."/>
            <person name="Zwiers L.-H."/>
            <person name="Turgeon B."/>
            <person name="Goodwin S."/>
            <person name="Spatafora J."/>
            <person name="Crous P."/>
            <person name="Grigoriev I."/>
        </authorList>
    </citation>
    <scope>NUCLEOTIDE SEQUENCE</scope>
    <source>
        <strain evidence="5">CBS 122367</strain>
    </source>
</reference>
<dbReference type="GO" id="GO:0016787">
    <property type="term" value="F:hydrolase activity"/>
    <property type="evidence" value="ECO:0007669"/>
    <property type="project" value="UniProtKB-KW"/>
</dbReference>
<keyword evidence="2 3" id="KW-0378">Hydrolase</keyword>
<dbReference type="InterPro" id="IPR002018">
    <property type="entry name" value="CarbesteraseB"/>
</dbReference>
<dbReference type="PANTHER" id="PTHR43142:SF11">
    <property type="entry name" value="CARBOXYLIC ESTER HYDROLASE"/>
    <property type="match status" value="1"/>
</dbReference>
<evidence type="ECO:0000313" key="6">
    <source>
        <dbReference type="Proteomes" id="UP000799291"/>
    </source>
</evidence>
<keyword evidence="6" id="KW-1185">Reference proteome</keyword>
<dbReference type="Proteomes" id="UP000799291">
    <property type="component" value="Unassembled WGS sequence"/>
</dbReference>
<evidence type="ECO:0000313" key="5">
    <source>
        <dbReference type="EMBL" id="KAF2685791.1"/>
    </source>
</evidence>
<evidence type="ECO:0000256" key="2">
    <source>
        <dbReference type="ARBA" id="ARBA00022801"/>
    </source>
</evidence>
<dbReference type="AlphaFoldDB" id="A0A6G1J6F5"/>
<feature type="domain" description="Carboxylesterase type B" evidence="4">
    <location>
        <begin position="4"/>
        <end position="471"/>
    </location>
</feature>
<dbReference type="EMBL" id="MU005578">
    <property type="protein sequence ID" value="KAF2685791.1"/>
    <property type="molecule type" value="Genomic_DNA"/>
</dbReference>
<dbReference type="InterPro" id="IPR019826">
    <property type="entry name" value="Carboxylesterase_B_AS"/>
</dbReference>
<accession>A0A6G1J6F5</accession>
<sequence length="533" mass="57938">MMTTIIKTPFGEFKGKNGDGVVQYLGVRYASLKDQLSVPEMVEDYGVDAIDATGYGPRAPSMDGCEFEQNILIQQSIGAPATPPMSGTKCLNLNITVPDTKTGKPLPVLVFIHGGGFLMGGNHWPQYDPARIVKLSAELQMHVIAVNINYRLGVLGNLTSEELREAGYPGNNSLRDQKCALQWISAHIGGFGGDSGNVTVFGESAGAVAVFDQLYSQEPLFKRAISMSGTPIILKPLPKPVTEMAYGNIMKALDLGGASVEERIEKLTKISPEDLVVATPMTEPLIPFLDGDIIPVRTSFKGLTRDAKELEAEVPGRQWCKDLMIGDCQHDGNVLLFMGLAERKPGIASALHASFAKILGASLSEAVLQAYGITSTTGDDAAMQSIIDLATDIAYYAPALSFARSWPGKTYYYQFNEPNPWDGVFKGSSTHMLDAAFLFRNFEEKMGERERGVGLALAKDFIKFANEVKPWDEYDVAKGNVKVFGPSKERTSDVVEDNGWGHGRRDALFRLQEAGKVDLDALSGAWDSFVANM</sequence>
<dbReference type="InterPro" id="IPR029058">
    <property type="entry name" value="AB_hydrolase_fold"/>
</dbReference>
<dbReference type="Gene3D" id="3.40.50.1820">
    <property type="entry name" value="alpha/beta hydrolase"/>
    <property type="match status" value="1"/>
</dbReference>